<dbReference type="Pfam" id="PF00067">
    <property type="entry name" value="p450"/>
    <property type="match status" value="1"/>
</dbReference>
<dbReference type="PANTHER" id="PTHR24305">
    <property type="entry name" value="CYTOCHROME P450"/>
    <property type="match status" value="1"/>
</dbReference>
<dbReference type="CDD" id="cd11061">
    <property type="entry name" value="CYP67-like"/>
    <property type="match status" value="1"/>
</dbReference>
<dbReference type="PANTHER" id="PTHR24305:SF237">
    <property type="entry name" value="CYTOCHROME P450 MONOOXYGENASE ATNE-RELATED"/>
    <property type="match status" value="1"/>
</dbReference>
<dbReference type="InterPro" id="IPR036396">
    <property type="entry name" value="Cyt_P450_sf"/>
</dbReference>
<proteinExistence type="inferred from homology"/>
<comment type="subcellular location">
    <subcellularLocation>
        <location evidence="2">Membrane</location>
    </subcellularLocation>
</comment>
<gene>
    <name evidence="15" type="ORF">BJ508DRAFT_317371</name>
</gene>
<keyword evidence="11 14" id="KW-0472">Membrane</keyword>
<dbReference type="PRINTS" id="PR00385">
    <property type="entry name" value="P450"/>
</dbReference>
<keyword evidence="8 13" id="KW-0560">Oxidoreductase</keyword>
<sequence>MGLIYNLLSKEAAVVAFSCGLLYVLGLAIYRLYFHPLAAYPGPLLARITSFHAAYHAYIGDSHLVLFEAHRKYGEFVRFTPNFISINSSEGLRDIYTHGKNVQKSSFYSVMPPYPHAFDTHNVIDKSLHGRKRRVLSQAFSEGALRTMEDQVLEHIRIFCKGLGAANTVVEHTAEKKLASAPETPSEPRNMSFWSNWLTFDVIGDLCYGKSYGMLEREEPRFWPFLIDYAIHRHAIAGISMKIHKTGLGNLLFPKIAAGQKTFVQYARTQAAERIALGKNGRKDMFYHLLDARDPETGNGYSLSEIWSESNLLIAAGSHTPSTALAAAFYYLTNYPEVLAKLSNEVRSKFSNLEEIRSGNLLGSCHYVKHCLDEAMRLSPPVPTTLPREVSEGGAWIAGHYFPAGTDVGTPAFTLQTDERYYNEPFKFMPERWDASIVGEEAVERATSAFAPFSLGPRACIGRKLAYMELTVALARTVWLYDMRISTFTLLMIIILRLAPERGHTSHSDLGRESLEMLLTVP</sequence>
<evidence type="ECO:0000256" key="1">
    <source>
        <dbReference type="ARBA" id="ARBA00001971"/>
    </source>
</evidence>
<evidence type="ECO:0000256" key="11">
    <source>
        <dbReference type="ARBA" id="ARBA00023136"/>
    </source>
</evidence>
<dbReference type="AlphaFoldDB" id="A0A3N4IHI5"/>
<keyword evidence="6 12" id="KW-0479">Metal-binding</keyword>
<dbReference type="OrthoDB" id="1470350at2759"/>
<evidence type="ECO:0000256" key="7">
    <source>
        <dbReference type="ARBA" id="ARBA00022989"/>
    </source>
</evidence>
<keyword evidence="9 12" id="KW-0408">Iron</keyword>
<feature type="transmembrane region" description="Helical" evidence="14">
    <location>
        <begin position="12"/>
        <end position="33"/>
    </location>
</feature>
<dbReference type="GO" id="GO:0016705">
    <property type="term" value="F:oxidoreductase activity, acting on paired donors, with incorporation or reduction of molecular oxygen"/>
    <property type="evidence" value="ECO:0007669"/>
    <property type="project" value="InterPro"/>
</dbReference>
<evidence type="ECO:0000256" key="10">
    <source>
        <dbReference type="ARBA" id="ARBA00023033"/>
    </source>
</evidence>
<keyword evidence="7 14" id="KW-1133">Transmembrane helix</keyword>
<evidence type="ECO:0000256" key="5">
    <source>
        <dbReference type="ARBA" id="ARBA00022692"/>
    </source>
</evidence>
<dbReference type="InterPro" id="IPR050121">
    <property type="entry name" value="Cytochrome_P450_monoxygenase"/>
</dbReference>
<evidence type="ECO:0000256" key="4">
    <source>
        <dbReference type="ARBA" id="ARBA00022617"/>
    </source>
</evidence>
<evidence type="ECO:0000256" key="6">
    <source>
        <dbReference type="ARBA" id="ARBA00022723"/>
    </source>
</evidence>
<evidence type="ECO:0000256" key="8">
    <source>
        <dbReference type="ARBA" id="ARBA00023002"/>
    </source>
</evidence>
<comment type="cofactor">
    <cofactor evidence="1 12">
        <name>heme</name>
        <dbReference type="ChEBI" id="CHEBI:30413"/>
    </cofactor>
</comment>
<dbReference type="PRINTS" id="PR00463">
    <property type="entry name" value="EP450I"/>
</dbReference>
<dbReference type="STRING" id="1160509.A0A3N4IHI5"/>
<organism evidence="15 16">
    <name type="scientific">Ascobolus immersus RN42</name>
    <dbReference type="NCBI Taxonomy" id="1160509"/>
    <lineage>
        <taxon>Eukaryota</taxon>
        <taxon>Fungi</taxon>
        <taxon>Dikarya</taxon>
        <taxon>Ascomycota</taxon>
        <taxon>Pezizomycotina</taxon>
        <taxon>Pezizomycetes</taxon>
        <taxon>Pezizales</taxon>
        <taxon>Ascobolaceae</taxon>
        <taxon>Ascobolus</taxon>
    </lineage>
</organism>
<dbReference type="GO" id="GO:0005506">
    <property type="term" value="F:iron ion binding"/>
    <property type="evidence" value="ECO:0007669"/>
    <property type="project" value="InterPro"/>
</dbReference>
<name>A0A3N4IHI5_ASCIM</name>
<dbReference type="FunFam" id="1.10.630.10:FF:000063">
    <property type="entry name" value="Cytochrome P450 monooxygenase"/>
    <property type="match status" value="1"/>
</dbReference>
<evidence type="ECO:0000256" key="12">
    <source>
        <dbReference type="PIRSR" id="PIRSR602401-1"/>
    </source>
</evidence>
<evidence type="ECO:0000256" key="2">
    <source>
        <dbReference type="ARBA" id="ARBA00004370"/>
    </source>
</evidence>
<dbReference type="InterPro" id="IPR001128">
    <property type="entry name" value="Cyt_P450"/>
</dbReference>
<dbReference type="GO" id="GO:0004497">
    <property type="term" value="F:monooxygenase activity"/>
    <property type="evidence" value="ECO:0007669"/>
    <property type="project" value="UniProtKB-KW"/>
</dbReference>
<evidence type="ECO:0000256" key="13">
    <source>
        <dbReference type="RuleBase" id="RU000461"/>
    </source>
</evidence>
<keyword evidence="16" id="KW-1185">Reference proteome</keyword>
<dbReference type="InterPro" id="IPR002401">
    <property type="entry name" value="Cyt_P450_E_grp-I"/>
</dbReference>
<dbReference type="SUPFAM" id="SSF48264">
    <property type="entry name" value="Cytochrome P450"/>
    <property type="match status" value="1"/>
</dbReference>
<keyword evidence="10 13" id="KW-0503">Monooxygenase</keyword>
<comment type="similarity">
    <text evidence="3 13">Belongs to the cytochrome P450 family.</text>
</comment>
<evidence type="ECO:0000313" key="16">
    <source>
        <dbReference type="Proteomes" id="UP000275078"/>
    </source>
</evidence>
<dbReference type="Proteomes" id="UP000275078">
    <property type="component" value="Unassembled WGS sequence"/>
</dbReference>
<evidence type="ECO:0000313" key="15">
    <source>
        <dbReference type="EMBL" id="RPA85086.1"/>
    </source>
</evidence>
<dbReference type="EMBL" id="ML119655">
    <property type="protein sequence ID" value="RPA85086.1"/>
    <property type="molecule type" value="Genomic_DNA"/>
</dbReference>
<reference evidence="15 16" key="1">
    <citation type="journal article" date="2018" name="Nat. Ecol. Evol.">
        <title>Pezizomycetes genomes reveal the molecular basis of ectomycorrhizal truffle lifestyle.</title>
        <authorList>
            <person name="Murat C."/>
            <person name="Payen T."/>
            <person name="Noel B."/>
            <person name="Kuo A."/>
            <person name="Morin E."/>
            <person name="Chen J."/>
            <person name="Kohler A."/>
            <person name="Krizsan K."/>
            <person name="Balestrini R."/>
            <person name="Da Silva C."/>
            <person name="Montanini B."/>
            <person name="Hainaut M."/>
            <person name="Levati E."/>
            <person name="Barry K.W."/>
            <person name="Belfiori B."/>
            <person name="Cichocki N."/>
            <person name="Clum A."/>
            <person name="Dockter R.B."/>
            <person name="Fauchery L."/>
            <person name="Guy J."/>
            <person name="Iotti M."/>
            <person name="Le Tacon F."/>
            <person name="Lindquist E.A."/>
            <person name="Lipzen A."/>
            <person name="Malagnac F."/>
            <person name="Mello A."/>
            <person name="Molinier V."/>
            <person name="Miyauchi S."/>
            <person name="Poulain J."/>
            <person name="Riccioni C."/>
            <person name="Rubini A."/>
            <person name="Sitrit Y."/>
            <person name="Splivallo R."/>
            <person name="Traeger S."/>
            <person name="Wang M."/>
            <person name="Zifcakova L."/>
            <person name="Wipf D."/>
            <person name="Zambonelli A."/>
            <person name="Paolocci F."/>
            <person name="Nowrousian M."/>
            <person name="Ottonello S."/>
            <person name="Baldrian P."/>
            <person name="Spatafora J.W."/>
            <person name="Henrissat B."/>
            <person name="Nagy L.G."/>
            <person name="Aury J.M."/>
            <person name="Wincker P."/>
            <person name="Grigoriev I.V."/>
            <person name="Bonfante P."/>
            <person name="Martin F.M."/>
        </authorList>
    </citation>
    <scope>NUCLEOTIDE SEQUENCE [LARGE SCALE GENOMIC DNA]</scope>
    <source>
        <strain evidence="15 16">RN42</strain>
    </source>
</reference>
<dbReference type="GO" id="GO:0016020">
    <property type="term" value="C:membrane"/>
    <property type="evidence" value="ECO:0007669"/>
    <property type="project" value="UniProtKB-SubCell"/>
</dbReference>
<accession>A0A3N4IHI5</accession>
<evidence type="ECO:0000256" key="3">
    <source>
        <dbReference type="ARBA" id="ARBA00010617"/>
    </source>
</evidence>
<keyword evidence="5 14" id="KW-0812">Transmembrane</keyword>
<feature type="binding site" description="axial binding residue" evidence="12">
    <location>
        <position position="460"/>
    </location>
    <ligand>
        <name>heme</name>
        <dbReference type="ChEBI" id="CHEBI:30413"/>
    </ligand>
    <ligandPart>
        <name>Fe</name>
        <dbReference type="ChEBI" id="CHEBI:18248"/>
    </ligandPart>
</feature>
<dbReference type="InterPro" id="IPR017972">
    <property type="entry name" value="Cyt_P450_CS"/>
</dbReference>
<evidence type="ECO:0000256" key="14">
    <source>
        <dbReference type="SAM" id="Phobius"/>
    </source>
</evidence>
<dbReference type="PROSITE" id="PS00086">
    <property type="entry name" value="CYTOCHROME_P450"/>
    <property type="match status" value="1"/>
</dbReference>
<dbReference type="GO" id="GO:0020037">
    <property type="term" value="F:heme binding"/>
    <property type="evidence" value="ECO:0007669"/>
    <property type="project" value="InterPro"/>
</dbReference>
<dbReference type="Gene3D" id="1.10.630.10">
    <property type="entry name" value="Cytochrome P450"/>
    <property type="match status" value="1"/>
</dbReference>
<evidence type="ECO:0000256" key="9">
    <source>
        <dbReference type="ARBA" id="ARBA00023004"/>
    </source>
</evidence>
<keyword evidence="4 12" id="KW-0349">Heme</keyword>
<dbReference type="GO" id="GO:1902181">
    <property type="term" value="P:verruculogen biosynthetic process"/>
    <property type="evidence" value="ECO:0007669"/>
    <property type="project" value="UniProtKB-ARBA"/>
</dbReference>
<protein>
    <submittedName>
        <fullName evidence="15">Cytochrome P450</fullName>
    </submittedName>
</protein>